<keyword evidence="2" id="KW-1185">Reference proteome</keyword>
<gene>
    <name evidence="1" type="ORF">KWG56_07475</name>
</gene>
<protein>
    <submittedName>
        <fullName evidence="1">Type II toxin-antitoxin system RelE/ParE family toxin</fullName>
    </submittedName>
</protein>
<dbReference type="Proteomes" id="UP000824334">
    <property type="component" value="Chromosome"/>
</dbReference>
<sequence>MLLPSARNDLIRVSNFLADVAPNTALRAADVLDQALQSLGHFPERTPTNRRGGRDFIVPFGQAGYVIRYRIERSTVIVSRIFHTREDH</sequence>
<reference evidence="1 2" key="1">
    <citation type="submission" date="2021-07" db="EMBL/GenBank/DDBJ databases">
        <title>Isolation and characterization of bacteria from a gold mining with a capacity of golden bioaccumulation.</title>
        <authorList>
            <person name="Yang X.J."/>
        </authorList>
    </citation>
    <scope>NUCLEOTIDE SEQUENCE [LARGE SCALE GENOMIC DNA]</scope>
    <source>
        <strain evidence="1 2">Au29</strain>
    </source>
</reference>
<proteinExistence type="predicted"/>
<accession>A0ABX8TLU5</accession>
<name>A0ABX8TLU5_9CAUL</name>
<dbReference type="EMBL" id="CP080034">
    <property type="protein sequence ID" value="QYC12188.1"/>
    <property type="molecule type" value="Genomic_DNA"/>
</dbReference>
<dbReference type="InterPro" id="IPR007712">
    <property type="entry name" value="RelE/ParE_toxin"/>
</dbReference>
<dbReference type="Pfam" id="PF05016">
    <property type="entry name" value="ParE_toxin"/>
    <property type="match status" value="1"/>
</dbReference>
<evidence type="ECO:0000313" key="1">
    <source>
        <dbReference type="EMBL" id="QYC12188.1"/>
    </source>
</evidence>
<evidence type="ECO:0000313" key="2">
    <source>
        <dbReference type="Proteomes" id="UP000824334"/>
    </source>
</evidence>
<organism evidence="1 2">
    <name type="scientific">Brevundimonas nasdae</name>
    <dbReference type="NCBI Taxonomy" id="172043"/>
    <lineage>
        <taxon>Bacteria</taxon>
        <taxon>Pseudomonadati</taxon>
        <taxon>Pseudomonadota</taxon>
        <taxon>Alphaproteobacteria</taxon>
        <taxon>Caulobacterales</taxon>
        <taxon>Caulobacteraceae</taxon>
        <taxon>Brevundimonas</taxon>
    </lineage>
</organism>